<dbReference type="AlphaFoldDB" id="A0A8S1EHZ6"/>
<keyword evidence="4" id="KW-1185">Reference proteome</keyword>
<gene>
    <name evidence="3" type="ORF">CBOVIS_LOCUS5882</name>
</gene>
<reference evidence="3 4" key="1">
    <citation type="submission" date="2020-04" db="EMBL/GenBank/DDBJ databases">
        <authorList>
            <person name="Laetsch R D."/>
            <person name="Stevens L."/>
            <person name="Kumar S."/>
            <person name="Blaxter L. M."/>
        </authorList>
    </citation>
    <scope>NUCLEOTIDE SEQUENCE [LARGE SCALE GENOMIC DNA]</scope>
</reference>
<accession>A0A8S1EHZ6</accession>
<comment type="caution">
    <text evidence="3">The sequence shown here is derived from an EMBL/GenBank/DDBJ whole genome shotgun (WGS) entry which is preliminary data.</text>
</comment>
<protein>
    <recommendedName>
        <fullName evidence="2">FHA domain-containing protein</fullName>
    </recommendedName>
</protein>
<dbReference type="OrthoDB" id="5877708at2759"/>
<feature type="compositionally biased region" description="Basic and acidic residues" evidence="1">
    <location>
        <begin position="673"/>
        <end position="701"/>
    </location>
</feature>
<dbReference type="InterPro" id="IPR000253">
    <property type="entry name" value="FHA_dom"/>
</dbReference>
<evidence type="ECO:0000313" key="3">
    <source>
        <dbReference type="EMBL" id="CAB3403398.1"/>
    </source>
</evidence>
<feature type="compositionally biased region" description="Basic and acidic residues" evidence="1">
    <location>
        <begin position="720"/>
        <end position="729"/>
    </location>
</feature>
<evidence type="ECO:0000259" key="2">
    <source>
        <dbReference type="PROSITE" id="PS50006"/>
    </source>
</evidence>
<proteinExistence type="predicted"/>
<dbReference type="InterPro" id="IPR008984">
    <property type="entry name" value="SMAD_FHA_dom_sf"/>
</dbReference>
<feature type="region of interest" description="Disordered" evidence="1">
    <location>
        <begin position="133"/>
        <end position="162"/>
    </location>
</feature>
<dbReference type="Proteomes" id="UP000494206">
    <property type="component" value="Unassembled WGS sequence"/>
</dbReference>
<feature type="compositionally biased region" description="Basic and acidic residues" evidence="1">
    <location>
        <begin position="630"/>
        <end position="657"/>
    </location>
</feature>
<feature type="compositionally biased region" description="Basic and acidic residues" evidence="1">
    <location>
        <begin position="602"/>
        <end position="620"/>
    </location>
</feature>
<dbReference type="SUPFAM" id="SSF49879">
    <property type="entry name" value="SMAD/FHA domain"/>
    <property type="match status" value="1"/>
</dbReference>
<name>A0A8S1EHZ6_9PELO</name>
<dbReference type="SMART" id="SM00240">
    <property type="entry name" value="FHA"/>
    <property type="match status" value="1"/>
</dbReference>
<feature type="region of interest" description="Disordered" evidence="1">
    <location>
        <begin position="813"/>
        <end position="836"/>
    </location>
</feature>
<evidence type="ECO:0000256" key="1">
    <source>
        <dbReference type="SAM" id="MobiDB-lite"/>
    </source>
</evidence>
<feature type="region of interest" description="Disordered" evidence="1">
    <location>
        <begin position="585"/>
        <end position="779"/>
    </location>
</feature>
<evidence type="ECO:0000313" key="4">
    <source>
        <dbReference type="Proteomes" id="UP000494206"/>
    </source>
</evidence>
<dbReference type="EMBL" id="CADEPM010000003">
    <property type="protein sequence ID" value="CAB3403398.1"/>
    <property type="molecule type" value="Genomic_DNA"/>
</dbReference>
<dbReference type="CDD" id="cd00060">
    <property type="entry name" value="FHA"/>
    <property type="match status" value="1"/>
</dbReference>
<organism evidence="3 4">
    <name type="scientific">Caenorhabditis bovis</name>
    <dbReference type="NCBI Taxonomy" id="2654633"/>
    <lineage>
        <taxon>Eukaryota</taxon>
        <taxon>Metazoa</taxon>
        <taxon>Ecdysozoa</taxon>
        <taxon>Nematoda</taxon>
        <taxon>Chromadorea</taxon>
        <taxon>Rhabditida</taxon>
        <taxon>Rhabditina</taxon>
        <taxon>Rhabditomorpha</taxon>
        <taxon>Rhabditoidea</taxon>
        <taxon>Rhabditidae</taxon>
        <taxon>Peloderinae</taxon>
        <taxon>Caenorhabditis</taxon>
    </lineage>
</organism>
<dbReference type="Pfam" id="PF00498">
    <property type="entry name" value="FHA"/>
    <property type="match status" value="1"/>
</dbReference>
<feature type="compositionally biased region" description="Acidic residues" evidence="1">
    <location>
        <begin position="588"/>
        <end position="598"/>
    </location>
</feature>
<dbReference type="PROSITE" id="PS50006">
    <property type="entry name" value="FHA_DOMAIN"/>
    <property type="match status" value="1"/>
</dbReference>
<sequence>MLRRYNSQCLDTIVLSSKRTTIGAGDTCDVVVKGRGISNVHASIEANRSGFWLHEHSLAGITKLNGVVVVGQAELRSGDLIQLGAGETLVFESQWLAGSRPGSTKTASIRKTADTNGILPVLGKRITPVAKCRNGSRSTGVSMRSSASSTESSTHQNTQILSSNRSLGQNLLQRVVRLQAELIERDERIRQLSQIPPPRHLEPLVPIAHVIPPPLKNFELTAYRAFIGAIAHQLKVFNDRAIRHPQREYGEVFTAMCRAADVPLPTRLDEIEKYCESVLIDNDFEEGDALMERIERFVRESRREKIGDLIKELEVVLPVIRDAAANAKENIQVCNVFTQWSREFGDTIRTSSFTSSLLFKAIDDLKKQFADSHMSKHWLPPSITPILRLAAFEIEKIEKGVESTPPPPEMKAERKKSIDENFDSCISQIETIQHELSYHLSRLERKINAIGTISALDDGSTQRIRRFVEGFQQNLATFAFDAKPTIGRTDSVLVFEVTGNDIANEIASRKNSRIEAASPTRSERIEDEIAGIIAKANLVDDGRSSVSVDRNGPKVSIDMLLLKNLMDFAQKSLNEKESTVEIRVNSVESDDGAIEEPQEGVKPLDGEEERVNEPDHRDVAQLEPSAPSAEEDHVVEEHELRDEDEHEGESETVKESEVDQQGTENSEDEVHEDEGKIEAAVEEQIEKLEQPLNESVEKKEELETETTPDVETPQAAANNDDSRLDRVEASPESPAPPPPPANETHLSDPDVESFGDTASFNGDDDNDDDVTPTTALASASKIPIANGFTSHYRSHMNTANGRPNVVYQYRPLYSPPMKRRRTKSEESRAKHALATRPPFILY</sequence>
<feature type="domain" description="FHA" evidence="2">
    <location>
        <begin position="20"/>
        <end position="69"/>
    </location>
</feature>
<feature type="compositionally biased region" description="Low complexity" evidence="1">
    <location>
        <begin position="142"/>
        <end position="153"/>
    </location>
</feature>
<dbReference type="Gene3D" id="2.60.200.20">
    <property type="match status" value="1"/>
</dbReference>